<dbReference type="Gene3D" id="3.40.50.150">
    <property type="entry name" value="Vaccinia Virus protein VP39"/>
    <property type="match status" value="1"/>
</dbReference>
<keyword evidence="4" id="KW-1185">Reference proteome</keyword>
<evidence type="ECO:0008006" key="5">
    <source>
        <dbReference type="Google" id="ProtNLM"/>
    </source>
</evidence>
<dbReference type="InterPro" id="IPR029063">
    <property type="entry name" value="SAM-dependent_MTases_sf"/>
</dbReference>
<dbReference type="GO" id="GO:0006596">
    <property type="term" value="P:polyamine biosynthetic process"/>
    <property type="evidence" value="ECO:0007669"/>
    <property type="project" value="UniProtKB-KW"/>
</dbReference>
<sequence length="1038" mass="114409">MPLLFAVTLFISASLLFMVQPMVGKMILPLLGGSPAVWNACMVFFQVLLLLGYLYAHWMSTRHEPAKQGWLHSLVLLTAIAAFVLSVAFGTRHTPIAVAEGLAPTDGANPFFAVLALLAVAIGVPFFVASTSAPLLQRWFSFTGHPSSRDPYFLYAASNVGSLVSLLGYPLFIEPYMTINGQAWLFAVGFAILAVLIVACGRAAANPIGVPPGSKNGNGPVKSNKPGALDVNAEPPPSPLRIAKWVLLAFVPSSFMLAVTFHMSTDIASIPLLWVIPLALYLVTFIISFSTLVPPWFRVVLGNLAPIMLLVLVFVLVSGITGNRVALTLAIHIGAFFFAALMCHYELARDRPKDVTHLTQYFVWMSVGGMLGGMFNGIFAPLVFTYAHEYPTTIVFACGMVPLFGVQAARTAGKLFPKLTGTRSDVSEWLATAAIAAAVYGVCLGLSYMLFKMMLETGKLVTYWYLVALIPAWAVMFFWRRLQVAQYQASENPEELPMAQFSESAKKTDFRTALDVAVPITMACLIWFTSYCHDTRGEEGSWFYWMSQRIASWLKWMDVDEPKAAAILAFGPPVMACFFFVDRPARFALSVAAILGVHHIREAQNESIVYTDRSFFGILKVESRGYFTRLVHGTTLHGTQINEYYIVRADAPIVFGVFTPWDVLAVEGALNRWDPRQEPLTYYHRTGPVGAMVWQTRMRAIEEGRNPASDKMAMVGLGTGSASCYALRGQELDFYEIDPAVRKIVETPWMVMNQKEIDEAKAAGAAAVPEPLMGPITYVQGARDRGGIIDFRMGDARLKLRDYNERKYSLLLVDAFSSDAIPVHLLTKEAVEMYMTKVTDHGLLALHISNKYVRLEPVVAGIADALGLKARVWNDDSENRPGKTASSWCVLARSEADLGVLGKSAVDQAKAFGTRNEPLVFLLNKYGADKNALEAIKGEWGGPEPDKITLTQMNIREGPQAAQLYQMAMRMRDAGKTGPDATLGALTGYIYGQMFHELKVLKDVPLWTDDYSDVLRVIMIKQVQSVRKMFGLPTPITE</sequence>
<protein>
    <recommendedName>
        <fullName evidence="5">Spermidine synthase</fullName>
    </recommendedName>
</protein>
<evidence type="ECO:0000256" key="2">
    <source>
        <dbReference type="SAM" id="Phobius"/>
    </source>
</evidence>
<feature type="transmembrane region" description="Helical" evidence="2">
    <location>
        <begin position="360"/>
        <end position="384"/>
    </location>
</feature>
<feature type="transmembrane region" description="Helical" evidence="2">
    <location>
        <begin position="429"/>
        <end position="451"/>
    </location>
</feature>
<dbReference type="Proteomes" id="UP000319576">
    <property type="component" value="Chromosome"/>
</dbReference>
<feature type="transmembrane region" description="Helical" evidence="2">
    <location>
        <begin position="300"/>
        <end position="320"/>
    </location>
</feature>
<feature type="transmembrane region" description="Helical" evidence="2">
    <location>
        <begin position="70"/>
        <end position="91"/>
    </location>
</feature>
<keyword evidence="2" id="KW-0472">Membrane</keyword>
<dbReference type="AlphaFoldDB" id="A0A517XQW2"/>
<organism evidence="3 4">
    <name type="scientific">Urbifossiella limnaea</name>
    <dbReference type="NCBI Taxonomy" id="2528023"/>
    <lineage>
        <taxon>Bacteria</taxon>
        <taxon>Pseudomonadati</taxon>
        <taxon>Planctomycetota</taxon>
        <taxon>Planctomycetia</taxon>
        <taxon>Gemmatales</taxon>
        <taxon>Gemmataceae</taxon>
        <taxon>Urbifossiella</taxon>
    </lineage>
</organism>
<feature type="transmembrane region" description="Helical" evidence="2">
    <location>
        <begin position="37"/>
        <end position="58"/>
    </location>
</feature>
<dbReference type="PANTHER" id="PTHR43317:SF1">
    <property type="entry name" value="THERMOSPERMINE SYNTHASE ACAULIS5"/>
    <property type="match status" value="1"/>
</dbReference>
<dbReference type="PANTHER" id="PTHR43317">
    <property type="entry name" value="THERMOSPERMINE SYNTHASE ACAULIS5"/>
    <property type="match status" value="1"/>
</dbReference>
<dbReference type="OrthoDB" id="9761985at2"/>
<dbReference type="RefSeq" id="WP_145236582.1">
    <property type="nucleotide sequence ID" value="NZ_CP036273.1"/>
</dbReference>
<feature type="transmembrane region" description="Helical" evidence="2">
    <location>
        <begin position="326"/>
        <end position="348"/>
    </location>
</feature>
<evidence type="ECO:0000313" key="3">
    <source>
        <dbReference type="EMBL" id="QDU19904.1"/>
    </source>
</evidence>
<dbReference type="EMBL" id="CP036273">
    <property type="protein sequence ID" value="QDU19904.1"/>
    <property type="molecule type" value="Genomic_DNA"/>
</dbReference>
<evidence type="ECO:0000256" key="1">
    <source>
        <dbReference type="ARBA" id="ARBA00023115"/>
    </source>
</evidence>
<keyword evidence="2" id="KW-0812">Transmembrane</keyword>
<feature type="transmembrane region" description="Helical" evidence="2">
    <location>
        <begin position="270"/>
        <end position="293"/>
    </location>
</feature>
<feature type="transmembrane region" description="Helical" evidence="2">
    <location>
        <begin position="184"/>
        <end position="205"/>
    </location>
</feature>
<reference evidence="3 4" key="1">
    <citation type="submission" date="2019-02" db="EMBL/GenBank/DDBJ databases">
        <title>Deep-cultivation of Planctomycetes and their phenomic and genomic characterization uncovers novel biology.</title>
        <authorList>
            <person name="Wiegand S."/>
            <person name="Jogler M."/>
            <person name="Boedeker C."/>
            <person name="Pinto D."/>
            <person name="Vollmers J."/>
            <person name="Rivas-Marin E."/>
            <person name="Kohn T."/>
            <person name="Peeters S.H."/>
            <person name="Heuer A."/>
            <person name="Rast P."/>
            <person name="Oberbeckmann S."/>
            <person name="Bunk B."/>
            <person name="Jeske O."/>
            <person name="Meyerdierks A."/>
            <person name="Storesund J.E."/>
            <person name="Kallscheuer N."/>
            <person name="Luecker S."/>
            <person name="Lage O.M."/>
            <person name="Pohl T."/>
            <person name="Merkel B.J."/>
            <person name="Hornburger P."/>
            <person name="Mueller R.-W."/>
            <person name="Bruemmer F."/>
            <person name="Labrenz M."/>
            <person name="Spormann A.M."/>
            <person name="Op den Camp H."/>
            <person name="Overmann J."/>
            <person name="Amann R."/>
            <person name="Jetten M.S.M."/>
            <person name="Mascher T."/>
            <person name="Medema M.H."/>
            <person name="Devos D.P."/>
            <person name="Kaster A.-K."/>
            <person name="Ovreas L."/>
            <person name="Rohde M."/>
            <person name="Galperin M.Y."/>
            <person name="Jogler C."/>
        </authorList>
    </citation>
    <scope>NUCLEOTIDE SEQUENCE [LARGE SCALE GENOMIC DNA]</scope>
    <source>
        <strain evidence="3 4">ETA_A1</strain>
    </source>
</reference>
<accession>A0A517XQW2</accession>
<feature type="transmembrane region" description="Helical" evidence="2">
    <location>
        <begin position="152"/>
        <end position="172"/>
    </location>
</feature>
<gene>
    <name evidence="3" type="ORF">ETAA1_18430</name>
</gene>
<feature type="transmembrane region" description="Helical" evidence="2">
    <location>
        <begin position="111"/>
        <end position="131"/>
    </location>
</feature>
<keyword evidence="2" id="KW-1133">Transmembrane helix</keyword>
<name>A0A517XQW2_9BACT</name>
<keyword evidence="1" id="KW-0620">Polyamine biosynthesis</keyword>
<dbReference type="KEGG" id="uli:ETAA1_18430"/>
<evidence type="ECO:0000313" key="4">
    <source>
        <dbReference type="Proteomes" id="UP000319576"/>
    </source>
</evidence>
<dbReference type="SUPFAM" id="SSF53335">
    <property type="entry name" value="S-adenosyl-L-methionine-dependent methyltransferases"/>
    <property type="match status" value="1"/>
</dbReference>
<proteinExistence type="predicted"/>
<feature type="transmembrane region" description="Helical" evidence="2">
    <location>
        <begin position="463"/>
        <end position="479"/>
    </location>
</feature>
<feature type="transmembrane region" description="Helical" evidence="2">
    <location>
        <begin position="245"/>
        <end position="264"/>
    </location>
</feature>